<evidence type="ECO:0000313" key="3">
    <source>
        <dbReference type="Proteomes" id="UP000198828"/>
    </source>
</evidence>
<dbReference type="EMBL" id="FNNG01000004">
    <property type="protein sequence ID" value="SDW80521.1"/>
    <property type="molecule type" value="Genomic_DNA"/>
</dbReference>
<feature type="transmembrane region" description="Helical" evidence="1">
    <location>
        <begin position="251"/>
        <end position="271"/>
    </location>
</feature>
<dbReference type="PANTHER" id="PTHR36832:SF1">
    <property type="entry name" value="SLR1174 PROTEIN"/>
    <property type="match status" value="1"/>
</dbReference>
<reference evidence="2 3" key="1">
    <citation type="submission" date="2016-10" db="EMBL/GenBank/DDBJ databases">
        <authorList>
            <person name="de Groot N.N."/>
        </authorList>
    </citation>
    <scope>NUCLEOTIDE SEQUENCE [LARGE SCALE GENOMIC DNA]</scope>
    <source>
        <strain evidence="2 3">DSM 23310</strain>
    </source>
</reference>
<feature type="transmembrane region" description="Helical" evidence="1">
    <location>
        <begin position="156"/>
        <end position="180"/>
    </location>
</feature>
<sequence length="281" mass="32703">MAHSVLCLDRSERNDLKVKKYIRILQIEFCRMKEYALNFMGQIMYLPLKLLIIYLIWKFVYASTSTIKDYTFEDIITYYFLLNIFETAIAPVGITAYQVFNDINIGNLDMYLTKPICYPLYLFCTKIGYFFWGITSGLIFLYLSKAVIGIKLPVNIANFALSLSNVFLGLVIMYSLFFIVGELTFWVKNILTLRDNLWNVIKLLSGQILPIAFFPEILTKLSRWLPFQYIYYVPVSIFQGKYTQVQAIKHLGFQIIWVAVLSTIMIVLWATGIRKYESQGG</sequence>
<keyword evidence="1" id="KW-1133">Transmembrane helix</keyword>
<feature type="transmembrane region" description="Helical" evidence="1">
    <location>
        <begin position="35"/>
        <end position="57"/>
    </location>
</feature>
<gene>
    <name evidence="2" type="ORF">SAMN05660923_01267</name>
</gene>
<dbReference type="RefSeq" id="WP_093751921.1">
    <property type="nucleotide sequence ID" value="NZ_BSYN01000001.1"/>
</dbReference>
<accession>A0A1H2WJ13</accession>
<dbReference type="PANTHER" id="PTHR36832">
    <property type="entry name" value="SLR1174 PROTEIN-RELATED"/>
    <property type="match status" value="1"/>
</dbReference>
<evidence type="ECO:0000256" key="1">
    <source>
        <dbReference type="SAM" id="Phobius"/>
    </source>
</evidence>
<dbReference type="Pfam" id="PF06182">
    <property type="entry name" value="ABC2_membrane_6"/>
    <property type="match status" value="1"/>
</dbReference>
<keyword evidence="1" id="KW-0812">Transmembrane</keyword>
<protein>
    <submittedName>
        <fullName evidence="2">ABC-2 type transport system permease protein</fullName>
    </submittedName>
</protein>
<dbReference type="InterPro" id="IPR010390">
    <property type="entry name" value="ABC-2_transporter-like"/>
</dbReference>
<keyword evidence="1" id="KW-0472">Membrane</keyword>
<proteinExistence type="predicted"/>
<keyword evidence="3" id="KW-1185">Reference proteome</keyword>
<name>A0A1H2WJ13_9FIRM</name>
<organism evidence="2 3">
    <name type="scientific">Tepidimicrobium xylanilyticum</name>
    <dbReference type="NCBI Taxonomy" id="1123352"/>
    <lineage>
        <taxon>Bacteria</taxon>
        <taxon>Bacillati</taxon>
        <taxon>Bacillota</taxon>
        <taxon>Tissierellia</taxon>
        <taxon>Tissierellales</taxon>
        <taxon>Tepidimicrobiaceae</taxon>
        <taxon>Tepidimicrobium</taxon>
    </lineage>
</organism>
<dbReference type="AlphaFoldDB" id="A0A1H2WJ13"/>
<evidence type="ECO:0000313" key="2">
    <source>
        <dbReference type="EMBL" id="SDW80521.1"/>
    </source>
</evidence>
<dbReference type="Proteomes" id="UP000198828">
    <property type="component" value="Unassembled WGS sequence"/>
</dbReference>
<feature type="transmembrane region" description="Helical" evidence="1">
    <location>
        <begin position="78"/>
        <end position="100"/>
    </location>
</feature>
<feature type="transmembrane region" description="Helical" evidence="1">
    <location>
        <begin position="120"/>
        <end position="144"/>
    </location>
</feature>